<evidence type="ECO:0000256" key="7">
    <source>
        <dbReference type="ARBA" id="ARBA00022917"/>
    </source>
</evidence>
<dbReference type="SUPFAM" id="SSF55681">
    <property type="entry name" value="Class II aaRS and biotin synthetases"/>
    <property type="match status" value="1"/>
</dbReference>
<comment type="function">
    <text evidence="10 12">Catalyzes the attachment of proline to tRNA(Pro) in a two-step reaction: proline is first activated by ATP to form Pro-AMP and then transferred to the acceptor end of tRNA(Pro). As ProRS can inadvertently accommodate and process non-cognate amino acids such as alanine and cysteine, to avoid such errors it has two additional distinct editing activities against alanine. One activity is designated as 'pretransfer' editing and involves the tRNA(Pro)-independent hydrolysis of activated Ala-AMP. The other activity is designated 'posttransfer' editing and involves deacylation of mischarged Ala-tRNA(Pro). The misacylated Cys-tRNA(Pro) is not edited by ProRS.</text>
</comment>
<dbReference type="SUPFAM" id="SSF55826">
    <property type="entry name" value="YbaK/ProRS associated domain"/>
    <property type="match status" value="1"/>
</dbReference>
<dbReference type="EMBL" id="BMHP01000002">
    <property type="protein sequence ID" value="GGD67209.1"/>
    <property type="molecule type" value="Genomic_DNA"/>
</dbReference>
<gene>
    <name evidence="12 15" type="primary">proS</name>
    <name evidence="15" type="ORF">GCM10010911_26240</name>
</gene>
<dbReference type="GO" id="GO:0006433">
    <property type="term" value="P:prolyl-tRNA aminoacylation"/>
    <property type="evidence" value="ECO:0007669"/>
    <property type="project" value="UniProtKB-UniRule"/>
</dbReference>
<dbReference type="SUPFAM" id="SSF52954">
    <property type="entry name" value="Class II aaRS ABD-related"/>
    <property type="match status" value="1"/>
</dbReference>
<dbReference type="HAMAP" id="MF_01569">
    <property type="entry name" value="Pro_tRNA_synth_type1"/>
    <property type="match status" value="1"/>
</dbReference>
<dbReference type="GO" id="GO:0002161">
    <property type="term" value="F:aminoacyl-tRNA deacylase activity"/>
    <property type="evidence" value="ECO:0007669"/>
    <property type="project" value="InterPro"/>
</dbReference>
<dbReference type="PRINTS" id="PR01046">
    <property type="entry name" value="TRNASYNTHPRO"/>
</dbReference>
<keyword evidence="6 12" id="KW-0067">ATP-binding</keyword>
<dbReference type="GO" id="GO:0140096">
    <property type="term" value="F:catalytic activity, acting on a protein"/>
    <property type="evidence" value="ECO:0007669"/>
    <property type="project" value="UniProtKB-ARBA"/>
</dbReference>
<evidence type="ECO:0000256" key="1">
    <source>
        <dbReference type="ARBA" id="ARBA00004496"/>
    </source>
</evidence>
<dbReference type="InterPro" id="IPR002314">
    <property type="entry name" value="aa-tRNA-synt_IIb"/>
</dbReference>
<keyword evidence="7 12" id="KW-0648">Protein biosynthesis</keyword>
<dbReference type="PROSITE" id="PS50862">
    <property type="entry name" value="AA_TRNA_LIGASE_II"/>
    <property type="match status" value="1"/>
</dbReference>
<dbReference type="FunFam" id="3.30.930.10:FF:000065">
    <property type="entry name" value="Proline--tRNA ligase"/>
    <property type="match status" value="1"/>
</dbReference>
<evidence type="ECO:0000256" key="11">
    <source>
        <dbReference type="ARBA" id="ARBA00060755"/>
    </source>
</evidence>
<dbReference type="FunFam" id="3.30.930.10:FF:000066">
    <property type="entry name" value="Proline--tRNA ligase"/>
    <property type="match status" value="1"/>
</dbReference>
<dbReference type="InterPro" id="IPR044140">
    <property type="entry name" value="ProRS_anticodon_short"/>
</dbReference>
<dbReference type="Proteomes" id="UP000612456">
    <property type="component" value="Unassembled WGS sequence"/>
</dbReference>
<feature type="domain" description="Aminoacyl-transfer RNA synthetases class-II family profile" evidence="14">
    <location>
        <begin position="38"/>
        <end position="468"/>
    </location>
</feature>
<dbReference type="CDD" id="cd00861">
    <property type="entry name" value="ProRS_anticodon_short"/>
    <property type="match status" value="1"/>
</dbReference>
<evidence type="ECO:0000256" key="2">
    <source>
        <dbReference type="ARBA" id="ARBA00011738"/>
    </source>
</evidence>
<dbReference type="InterPro" id="IPR045864">
    <property type="entry name" value="aa-tRNA-synth_II/BPL/LPL"/>
</dbReference>
<dbReference type="AlphaFoldDB" id="A0A917DSL7"/>
<protein>
    <recommendedName>
        <fullName evidence="12">Proline--tRNA ligase</fullName>
        <ecNumber evidence="12">6.1.1.15</ecNumber>
    </recommendedName>
    <alternativeName>
        <fullName evidence="12">Prolyl-tRNA synthetase</fullName>
        <shortName evidence="12">ProRS</shortName>
    </alternativeName>
</protein>
<keyword evidence="8 12" id="KW-0030">Aminoacyl-tRNA synthetase</keyword>
<dbReference type="PANTHER" id="PTHR42753">
    <property type="entry name" value="MITOCHONDRIAL RIBOSOME PROTEIN L39/PROLYL-TRNA LIGASE FAMILY MEMBER"/>
    <property type="match status" value="1"/>
</dbReference>
<dbReference type="RefSeq" id="WP_188992409.1">
    <property type="nucleotide sequence ID" value="NZ_BMHP01000002.1"/>
</dbReference>
<comment type="domain">
    <text evidence="12">Consists of three domains: the N-terminal catalytic domain, the editing domain and the C-terminal anticodon-binding domain.</text>
</comment>
<evidence type="ECO:0000256" key="13">
    <source>
        <dbReference type="SAM" id="MobiDB-lite"/>
    </source>
</evidence>
<evidence type="ECO:0000256" key="5">
    <source>
        <dbReference type="ARBA" id="ARBA00022741"/>
    </source>
</evidence>
<dbReference type="InterPro" id="IPR050062">
    <property type="entry name" value="Pro-tRNA_synthetase"/>
</dbReference>
<evidence type="ECO:0000256" key="10">
    <source>
        <dbReference type="ARBA" id="ARBA00053664"/>
    </source>
</evidence>
<dbReference type="Gene3D" id="3.30.930.10">
    <property type="entry name" value="Bira Bifunctional Protein, Domain 2"/>
    <property type="match status" value="2"/>
</dbReference>
<reference evidence="15" key="1">
    <citation type="journal article" date="2014" name="Int. J. Syst. Evol. Microbiol.">
        <title>Complete genome sequence of Corynebacterium casei LMG S-19264T (=DSM 44701T), isolated from a smear-ripened cheese.</title>
        <authorList>
            <consortium name="US DOE Joint Genome Institute (JGI-PGF)"/>
            <person name="Walter F."/>
            <person name="Albersmeier A."/>
            <person name="Kalinowski J."/>
            <person name="Ruckert C."/>
        </authorList>
    </citation>
    <scope>NUCLEOTIDE SEQUENCE</scope>
    <source>
        <strain evidence="15">CGMCC 1.15178</strain>
    </source>
</reference>
<evidence type="ECO:0000313" key="15">
    <source>
        <dbReference type="EMBL" id="GGD67209.1"/>
    </source>
</evidence>
<comment type="caution">
    <text evidence="15">The sequence shown here is derived from an EMBL/GenBank/DDBJ whole genome shotgun (WGS) entry which is preliminary data.</text>
</comment>
<reference evidence="15" key="2">
    <citation type="submission" date="2020-09" db="EMBL/GenBank/DDBJ databases">
        <authorList>
            <person name="Sun Q."/>
            <person name="Zhou Y."/>
        </authorList>
    </citation>
    <scope>NUCLEOTIDE SEQUENCE</scope>
    <source>
        <strain evidence="15">CGMCC 1.15178</strain>
    </source>
</reference>
<dbReference type="InterPro" id="IPR023717">
    <property type="entry name" value="Pro-tRNA-Synthase_IIa_type1"/>
</dbReference>
<keyword evidence="5 12" id="KW-0547">Nucleotide-binding</keyword>
<dbReference type="EC" id="6.1.1.15" evidence="12"/>
<dbReference type="PANTHER" id="PTHR42753:SF2">
    <property type="entry name" value="PROLINE--TRNA LIGASE"/>
    <property type="match status" value="1"/>
</dbReference>
<dbReference type="InterPro" id="IPR004500">
    <property type="entry name" value="Pro-tRNA-synth_IIa_bac-type"/>
</dbReference>
<evidence type="ECO:0000256" key="12">
    <source>
        <dbReference type="HAMAP-Rule" id="MF_01569"/>
    </source>
</evidence>
<sequence length="576" mass="64097">MRQRHSFIPTLREIPADAEAISHQLMVKAGFIRQLAAGVYSLLPLGRRALRKVETIVREEMERVQGQELLLPALQPADLWQESGRYEVYGPELVRLHDRAGREFVLGPTHEEVITALVKQEINSYKRLPLLLYQIQTKFRDERRPRFGLLRCREFVMKDAYSFDTDWEGLARNYEAVYQAYHRIFERCGLNFRAVEADAGSIGGEGGTHEFMALAESGEDVIVSCRSCSYAANLEKAEFQKRDGQDNGETSTGSPEKFHTPGIKTIEQLAAFTGTEPSGMIKTLLYLADGRPAAVVVKGNHEANETKIKQWLGAETLELADPAVVQAVTGSMPGYAGPAGLASPVLLLVDRDVAEMDHAVAGANETDYHLRQLRPGRDFSLEHVGDFRNAQEGDHCPHCSGELILERGIELGHVFKLGTKYSEACGARFLDANGKEQFFIMGCYGIGVSRLLAAIVEQHHDQNGMIWPVETAPFHVHLIIVSLQDEGQLTVAERMYRLLKEAGADVLYDDRDERMGVKLKDADLIGLPVRIVVGKGIAQGIVEYKERQGEVLLLEPDEAIRRIHELAAAGSLNETE</sequence>
<comment type="subunit">
    <text evidence="2 12">Homodimer.</text>
</comment>
<proteinExistence type="inferred from homology"/>
<dbReference type="NCBIfam" id="TIGR00409">
    <property type="entry name" value="proS_fam_II"/>
    <property type="match status" value="1"/>
</dbReference>
<dbReference type="Pfam" id="PF03129">
    <property type="entry name" value="HGTP_anticodon"/>
    <property type="match status" value="1"/>
</dbReference>
<dbReference type="GO" id="GO:0016740">
    <property type="term" value="F:transferase activity"/>
    <property type="evidence" value="ECO:0007669"/>
    <property type="project" value="UniProtKB-ARBA"/>
</dbReference>
<evidence type="ECO:0000259" key="14">
    <source>
        <dbReference type="PROSITE" id="PS50862"/>
    </source>
</evidence>
<keyword evidence="3 12" id="KW-0963">Cytoplasm</keyword>
<dbReference type="InterPro" id="IPR002316">
    <property type="entry name" value="Pro-tRNA-ligase_IIa"/>
</dbReference>
<dbReference type="InterPro" id="IPR006195">
    <property type="entry name" value="aa-tRNA-synth_II"/>
</dbReference>
<dbReference type="GO" id="GO:0005524">
    <property type="term" value="F:ATP binding"/>
    <property type="evidence" value="ECO:0007669"/>
    <property type="project" value="UniProtKB-UniRule"/>
</dbReference>
<comment type="catalytic activity">
    <reaction evidence="9 12">
        <text>tRNA(Pro) + L-proline + ATP = L-prolyl-tRNA(Pro) + AMP + diphosphate</text>
        <dbReference type="Rhea" id="RHEA:14305"/>
        <dbReference type="Rhea" id="RHEA-COMP:9700"/>
        <dbReference type="Rhea" id="RHEA-COMP:9702"/>
        <dbReference type="ChEBI" id="CHEBI:30616"/>
        <dbReference type="ChEBI" id="CHEBI:33019"/>
        <dbReference type="ChEBI" id="CHEBI:60039"/>
        <dbReference type="ChEBI" id="CHEBI:78442"/>
        <dbReference type="ChEBI" id="CHEBI:78532"/>
        <dbReference type="ChEBI" id="CHEBI:456215"/>
        <dbReference type="EC" id="6.1.1.15"/>
    </reaction>
</comment>
<dbReference type="InterPro" id="IPR036621">
    <property type="entry name" value="Anticodon-bd_dom_sf"/>
</dbReference>
<dbReference type="Pfam" id="PF00587">
    <property type="entry name" value="tRNA-synt_2b"/>
    <property type="match status" value="1"/>
</dbReference>
<dbReference type="InterPro" id="IPR036754">
    <property type="entry name" value="YbaK/aa-tRNA-synt-asso_dom_sf"/>
</dbReference>
<dbReference type="CDD" id="cd00779">
    <property type="entry name" value="ProRS_core_prok"/>
    <property type="match status" value="1"/>
</dbReference>
<evidence type="ECO:0000256" key="4">
    <source>
        <dbReference type="ARBA" id="ARBA00022598"/>
    </source>
</evidence>
<dbReference type="Gene3D" id="3.40.50.800">
    <property type="entry name" value="Anticodon-binding domain"/>
    <property type="match status" value="1"/>
</dbReference>
<comment type="subcellular location">
    <subcellularLocation>
        <location evidence="1 12">Cytoplasm</location>
    </subcellularLocation>
</comment>
<name>A0A917DSL7_9BACL</name>
<evidence type="ECO:0000313" key="16">
    <source>
        <dbReference type="Proteomes" id="UP000612456"/>
    </source>
</evidence>
<dbReference type="Pfam" id="PF04073">
    <property type="entry name" value="tRNA_edit"/>
    <property type="match status" value="1"/>
</dbReference>
<organism evidence="15 16">
    <name type="scientific">Paenibacillus nasutitermitis</name>
    <dbReference type="NCBI Taxonomy" id="1652958"/>
    <lineage>
        <taxon>Bacteria</taxon>
        <taxon>Bacillati</taxon>
        <taxon>Bacillota</taxon>
        <taxon>Bacilli</taxon>
        <taxon>Bacillales</taxon>
        <taxon>Paenibacillaceae</taxon>
        <taxon>Paenibacillus</taxon>
    </lineage>
</organism>
<evidence type="ECO:0000256" key="6">
    <source>
        <dbReference type="ARBA" id="ARBA00022840"/>
    </source>
</evidence>
<feature type="region of interest" description="Disordered" evidence="13">
    <location>
        <begin position="239"/>
        <end position="260"/>
    </location>
</feature>
<dbReference type="InterPro" id="IPR007214">
    <property type="entry name" value="YbaK/aa-tRNA-synth-assoc-dom"/>
</dbReference>
<dbReference type="NCBIfam" id="NF006625">
    <property type="entry name" value="PRK09194.1"/>
    <property type="match status" value="1"/>
</dbReference>
<dbReference type="CDD" id="cd04334">
    <property type="entry name" value="ProRS-INS"/>
    <property type="match status" value="1"/>
</dbReference>
<dbReference type="InterPro" id="IPR004154">
    <property type="entry name" value="Anticodon-bd"/>
</dbReference>
<evidence type="ECO:0000256" key="8">
    <source>
        <dbReference type="ARBA" id="ARBA00023146"/>
    </source>
</evidence>
<dbReference type="InterPro" id="IPR033730">
    <property type="entry name" value="ProRS_core_prok"/>
</dbReference>
<accession>A0A917DSL7</accession>
<comment type="similarity">
    <text evidence="11 12">Belongs to the class-II aminoacyl-tRNA synthetase family. ProS type 1 subfamily.</text>
</comment>
<dbReference type="GO" id="GO:0005829">
    <property type="term" value="C:cytosol"/>
    <property type="evidence" value="ECO:0007669"/>
    <property type="project" value="TreeGrafter"/>
</dbReference>
<evidence type="ECO:0000256" key="3">
    <source>
        <dbReference type="ARBA" id="ARBA00022490"/>
    </source>
</evidence>
<keyword evidence="16" id="KW-1185">Reference proteome</keyword>
<keyword evidence="4 12" id="KW-0436">Ligase</keyword>
<dbReference type="GO" id="GO:0004827">
    <property type="term" value="F:proline-tRNA ligase activity"/>
    <property type="evidence" value="ECO:0007669"/>
    <property type="project" value="UniProtKB-UniRule"/>
</dbReference>
<evidence type="ECO:0000256" key="9">
    <source>
        <dbReference type="ARBA" id="ARBA00047671"/>
    </source>
</evidence>